<accession>A0A915NF93</accession>
<feature type="compositionally biased region" description="Basic residues" evidence="7">
    <location>
        <begin position="554"/>
        <end position="567"/>
    </location>
</feature>
<dbReference type="PROSITE" id="PS51192">
    <property type="entry name" value="HELICASE_ATP_BIND_1"/>
    <property type="match status" value="1"/>
</dbReference>
<feature type="region of interest" description="Disordered" evidence="7">
    <location>
        <begin position="252"/>
        <end position="273"/>
    </location>
</feature>
<keyword evidence="4 6" id="KW-0067">ATP-binding</keyword>
<dbReference type="GO" id="GO:0003724">
    <property type="term" value="F:RNA helicase activity"/>
    <property type="evidence" value="ECO:0007669"/>
    <property type="project" value="UniProtKB-EC"/>
</dbReference>
<keyword evidence="2 6" id="KW-0378">Hydrolase</keyword>
<evidence type="ECO:0000259" key="9">
    <source>
        <dbReference type="PROSITE" id="PS51194"/>
    </source>
</evidence>
<keyword evidence="1 6" id="KW-0547">Nucleotide-binding</keyword>
<dbReference type="PROSITE" id="PS51194">
    <property type="entry name" value="HELICASE_CTER"/>
    <property type="match status" value="1"/>
</dbReference>
<dbReference type="SMART" id="SM00487">
    <property type="entry name" value="DEXDc"/>
    <property type="match status" value="1"/>
</dbReference>
<dbReference type="SMART" id="SM00490">
    <property type="entry name" value="HELICc"/>
    <property type="match status" value="1"/>
</dbReference>
<dbReference type="PANTHER" id="PTHR24031">
    <property type="entry name" value="RNA HELICASE"/>
    <property type="match status" value="1"/>
</dbReference>
<proteinExistence type="inferred from homology"/>
<evidence type="ECO:0000256" key="5">
    <source>
        <dbReference type="ARBA" id="ARBA00022884"/>
    </source>
</evidence>
<evidence type="ECO:0000256" key="7">
    <source>
        <dbReference type="SAM" id="MobiDB-lite"/>
    </source>
</evidence>
<dbReference type="GO" id="GO:0003723">
    <property type="term" value="F:RNA binding"/>
    <property type="evidence" value="ECO:0007669"/>
    <property type="project" value="UniProtKB-UniRule"/>
</dbReference>
<dbReference type="GO" id="GO:0005524">
    <property type="term" value="F:ATP binding"/>
    <property type="evidence" value="ECO:0007669"/>
    <property type="project" value="UniProtKB-UniRule"/>
</dbReference>
<comment type="function">
    <text evidence="6">RNA helicase.</text>
</comment>
<evidence type="ECO:0000256" key="6">
    <source>
        <dbReference type="RuleBase" id="RU365068"/>
    </source>
</evidence>
<evidence type="ECO:0000313" key="10">
    <source>
        <dbReference type="Proteomes" id="UP000887560"/>
    </source>
</evidence>
<evidence type="ECO:0000259" key="8">
    <source>
        <dbReference type="PROSITE" id="PS51192"/>
    </source>
</evidence>
<feature type="domain" description="Helicase ATP-binding" evidence="8">
    <location>
        <begin position="47"/>
        <end position="238"/>
    </location>
</feature>
<dbReference type="AlphaFoldDB" id="A0A915NF93"/>
<dbReference type="InterPro" id="IPR014001">
    <property type="entry name" value="Helicase_ATP-bd"/>
</dbReference>
<dbReference type="InterPro" id="IPR001650">
    <property type="entry name" value="Helicase_C-like"/>
</dbReference>
<feature type="region of interest" description="Disordered" evidence="7">
    <location>
        <begin position="546"/>
        <end position="677"/>
    </location>
</feature>
<dbReference type="Gene3D" id="3.40.50.300">
    <property type="entry name" value="P-loop containing nucleotide triphosphate hydrolases"/>
    <property type="match status" value="2"/>
</dbReference>
<protein>
    <recommendedName>
        <fullName evidence="6">ATP-dependent RNA helicase</fullName>
        <ecNumber evidence="6">3.6.4.13</ecNumber>
    </recommendedName>
</protein>
<feature type="compositionally biased region" description="Basic residues" evidence="7">
    <location>
        <begin position="580"/>
        <end position="589"/>
    </location>
</feature>
<evidence type="ECO:0000256" key="3">
    <source>
        <dbReference type="ARBA" id="ARBA00022806"/>
    </source>
</evidence>
<evidence type="ECO:0000256" key="2">
    <source>
        <dbReference type="ARBA" id="ARBA00022801"/>
    </source>
</evidence>
<keyword evidence="3 6" id="KW-0347">Helicase</keyword>
<feature type="compositionally biased region" description="Acidic residues" evidence="7">
    <location>
        <begin position="668"/>
        <end position="677"/>
    </location>
</feature>
<dbReference type="Pfam" id="PF00270">
    <property type="entry name" value="DEAD"/>
    <property type="match status" value="1"/>
</dbReference>
<dbReference type="InterPro" id="IPR027417">
    <property type="entry name" value="P-loop_NTPase"/>
</dbReference>
<comment type="similarity">
    <text evidence="6">Belongs to the DEAD box helicase family.</text>
</comment>
<dbReference type="Pfam" id="PF13959">
    <property type="entry name" value="CTE_SPB4"/>
    <property type="match status" value="1"/>
</dbReference>
<feature type="compositionally biased region" description="Basic and acidic residues" evidence="7">
    <location>
        <begin position="642"/>
        <end position="655"/>
    </location>
</feature>
<sequence length="677" mass="78495">MAAIDVKQEIQQQQQQEVLQLLDPQIQDYFKKELGHTQLTSVQKCTIEKMLSNFDCIVQSPTGSGKTLAFILPMMHILLKKKEKIEQSKEASCKIIGLIIVPSRELVNQIFQLCKPICSTLEFRIIRLFGSSGARKKRMKLDIDYFKGNCVVVTTPGRFDSFISQHNQLKEYLKFLEVLIIDEADKFKDQDTRKRFSFFICSVLSILPKQRRSALFSATEMADKFETKVNELARFGLRNPIKLTIGSDDIIQMNKDGKEGDEDQEEEKKEIKQEDGSIVTPKELINYYACVPAEFKFLALIKFLKSQHNEKILVFCSNSAQCEYFGIIVRSLLEDDERVVMEMHRKMEGKRQKVLDVFRSTKRAILFSTDVLARGIDVLDIDWVLQYDFPKLSKLYVHRSGRAGRMGRIGKSLILLTNEESAYIQFLENQEKVVLEESEFGGLTMEKALKIKEKIQQMASEDRKFLELGTAAFVSFIESYNRHDTQIVCKVKDLDIVGLANSFGLIRFPKIRELAGRQELTTKFQSRLDIKINEIKYKDDKLEQKRLEMEEKNKKKMEKHERRKMRRMAASDGGGQQKQQKFKSGKMIKGKMTSMEGLNNTNNEDEEDEDDQSSVEDNNNNKQSHQNRGGKPTFSNKRKRKQPEWEQLQKGEKLLKKFKKGKITKTELEEEMDEAFD</sequence>
<dbReference type="SMART" id="SM01178">
    <property type="entry name" value="DUF4217"/>
    <property type="match status" value="1"/>
</dbReference>
<comment type="domain">
    <text evidence="6">The Q motif is unique to and characteristic of the DEAD box family of RNA helicases and controls ATP binding and hydrolysis.</text>
</comment>
<keyword evidence="5 6" id="KW-0694">RNA-binding</keyword>
<dbReference type="CDD" id="cd18787">
    <property type="entry name" value="SF2_C_DEAD"/>
    <property type="match status" value="1"/>
</dbReference>
<dbReference type="Proteomes" id="UP000887560">
    <property type="component" value="Unplaced"/>
</dbReference>
<name>A0A915NF93_9BILA</name>
<keyword evidence="10" id="KW-1185">Reference proteome</keyword>
<dbReference type="SUPFAM" id="SSF52540">
    <property type="entry name" value="P-loop containing nucleoside triphosphate hydrolases"/>
    <property type="match status" value="1"/>
</dbReference>
<comment type="catalytic activity">
    <reaction evidence="6">
        <text>ATP + H2O = ADP + phosphate + H(+)</text>
        <dbReference type="Rhea" id="RHEA:13065"/>
        <dbReference type="ChEBI" id="CHEBI:15377"/>
        <dbReference type="ChEBI" id="CHEBI:15378"/>
        <dbReference type="ChEBI" id="CHEBI:30616"/>
        <dbReference type="ChEBI" id="CHEBI:43474"/>
        <dbReference type="ChEBI" id="CHEBI:456216"/>
        <dbReference type="EC" id="3.6.4.13"/>
    </reaction>
</comment>
<reference evidence="11" key="1">
    <citation type="submission" date="2022-11" db="UniProtKB">
        <authorList>
            <consortium name="WormBaseParasite"/>
        </authorList>
    </citation>
    <scope>IDENTIFICATION</scope>
</reference>
<dbReference type="GO" id="GO:0016787">
    <property type="term" value="F:hydrolase activity"/>
    <property type="evidence" value="ECO:0007669"/>
    <property type="project" value="UniProtKB-KW"/>
</dbReference>
<feature type="compositionally biased region" description="Acidic residues" evidence="7">
    <location>
        <begin position="603"/>
        <end position="614"/>
    </location>
</feature>
<evidence type="ECO:0000256" key="4">
    <source>
        <dbReference type="ARBA" id="ARBA00022840"/>
    </source>
</evidence>
<evidence type="ECO:0000256" key="1">
    <source>
        <dbReference type="ARBA" id="ARBA00022741"/>
    </source>
</evidence>
<dbReference type="InterPro" id="IPR011545">
    <property type="entry name" value="DEAD/DEAH_box_helicase_dom"/>
</dbReference>
<dbReference type="InterPro" id="IPR025313">
    <property type="entry name" value="SPB4-like_CTE"/>
</dbReference>
<dbReference type="EC" id="3.6.4.13" evidence="6"/>
<dbReference type="WBParaSite" id="scf7180000416177.g129">
    <property type="protein sequence ID" value="scf7180000416177.g129"/>
    <property type="gene ID" value="scf7180000416177.g129"/>
</dbReference>
<evidence type="ECO:0000313" key="11">
    <source>
        <dbReference type="WBParaSite" id="scf7180000416177.g129"/>
    </source>
</evidence>
<organism evidence="10 11">
    <name type="scientific">Meloidogyne floridensis</name>
    <dbReference type="NCBI Taxonomy" id="298350"/>
    <lineage>
        <taxon>Eukaryota</taxon>
        <taxon>Metazoa</taxon>
        <taxon>Ecdysozoa</taxon>
        <taxon>Nematoda</taxon>
        <taxon>Chromadorea</taxon>
        <taxon>Rhabditida</taxon>
        <taxon>Tylenchina</taxon>
        <taxon>Tylenchomorpha</taxon>
        <taxon>Tylenchoidea</taxon>
        <taxon>Meloidogynidae</taxon>
        <taxon>Meloidogyninae</taxon>
        <taxon>Meloidogyne</taxon>
    </lineage>
</organism>
<feature type="domain" description="Helicase C-terminal" evidence="9">
    <location>
        <begin position="296"/>
        <end position="446"/>
    </location>
</feature>
<dbReference type="Pfam" id="PF00271">
    <property type="entry name" value="Helicase_C"/>
    <property type="match status" value="1"/>
</dbReference>